<accession>A0A1I5J1B2</accession>
<name>A0A1I5J1B2_9FIRM</name>
<proteinExistence type="predicted"/>
<dbReference type="EMBL" id="FOWD01000060">
    <property type="protein sequence ID" value="SFO66151.1"/>
    <property type="molecule type" value="Genomic_DNA"/>
</dbReference>
<evidence type="ECO:0000313" key="2">
    <source>
        <dbReference type="Proteomes" id="UP000198806"/>
    </source>
</evidence>
<dbReference type="OrthoDB" id="3199475at2"/>
<sequence>MVHYKVRGGISVGGNIDVVKGILQFACDELGMNKKFTWCDCKEYCTHEILYWDEDTWIEKISPDLEGILMSSRKVLSRAGKKSNMTINRGLNEWNLNIYDSSYVGFRGAMNLCSLWVENMMEH</sequence>
<dbReference type="AlphaFoldDB" id="A0A1I5J1B2"/>
<protein>
    <submittedName>
        <fullName evidence="1">Uncharacterized protein</fullName>
    </submittedName>
</protein>
<evidence type="ECO:0000313" key="1">
    <source>
        <dbReference type="EMBL" id="SFO66151.1"/>
    </source>
</evidence>
<keyword evidence="2" id="KW-1185">Reference proteome</keyword>
<reference evidence="1 2" key="1">
    <citation type="submission" date="2016-10" db="EMBL/GenBank/DDBJ databases">
        <authorList>
            <person name="de Groot N.N."/>
        </authorList>
    </citation>
    <scope>NUCLEOTIDE SEQUENCE [LARGE SCALE GENOMIC DNA]</scope>
    <source>
        <strain evidence="1 2">DSM 1283</strain>
    </source>
</reference>
<organism evidence="1 2">
    <name type="scientific">Anaerocolumna aminovalerica</name>
    <dbReference type="NCBI Taxonomy" id="1527"/>
    <lineage>
        <taxon>Bacteria</taxon>
        <taxon>Bacillati</taxon>
        <taxon>Bacillota</taxon>
        <taxon>Clostridia</taxon>
        <taxon>Lachnospirales</taxon>
        <taxon>Lachnospiraceae</taxon>
        <taxon>Anaerocolumna</taxon>
    </lineage>
</organism>
<dbReference type="STRING" id="1527.SAMN04489757_1602"/>
<gene>
    <name evidence="1" type="ORF">SAMN04489757_1602</name>
</gene>
<dbReference type="Proteomes" id="UP000198806">
    <property type="component" value="Unassembled WGS sequence"/>
</dbReference>
<dbReference type="SUPFAM" id="SSF53807">
    <property type="entry name" value="Helical backbone' metal receptor"/>
    <property type="match status" value="1"/>
</dbReference>
<dbReference type="RefSeq" id="WP_091689130.1">
    <property type="nucleotide sequence ID" value="NZ_BAABFM010000076.1"/>
</dbReference>